<evidence type="ECO:0000313" key="6">
    <source>
        <dbReference type="Proteomes" id="UP001528823"/>
    </source>
</evidence>
<accession>A0ABT5UG12</accession>
<dbReference type="Gene3D" id="3.40.1350.10">
    <property type="match status" value="1"/>
</dbReference>
<dbReference type="InterPro" id="IPR014883">
    <property type="entry name" value="VRR_NUC"/>
</dbReference>
<dbReference type="SMART" id="SM00990">
    <property type="entry name" value="VRR_NUC"/>
    <property type="match status" value="1"/>
</dbReference>
<dbReference type="Pfam" id="PF08774">
    <property type="entry name" value="VRR_NUC"/>
    <property type="match status" value="1"/>
</dbReference>
<keyword evidence="6" id="KW-1185">Reference proteome</keyword>
<evidence type="ECO:0000259" key="4">
    <source>
        <dbReference type="SMART" id="SM00990"/>
    </source>
</evidence>
<protein>
    <submittedName>
        <fullName evidence="5">VRR-NUC domain-containing protein</fullName>
    </submittedName>
</protein>
<dbReference type="RefSeq" id="WP_274691630.1">
    <property type="nucleotide sequence ID" value="NZ_JAPMOU010000059.1"/>
</dbReference>
<comment type="cofactor">
    <cofactor evidence="1">
        <name>Mg(2+)</name>
        <dbReference type="ChEBI" id="CHEBI:18420"/>
    </cofactor>
</comment>
<dbReference type="Proteomes" id="UP001528823">
    <property type="component" value="Unassembled WGS sequence"/>
</dbReference>
<evidence type="ECO:0000313" key="5">
    <source>
        <dbReference type="EMBL" id="MDE1465321.1"/>
    </source>
</evidence>
<evidence type="ECO:0000256" key="2">
    <source>
        <dbReference type="ARBA" id="ARBA00022722"/>
    </source>
</evidence>
<evidence type="ECO:0000256" key="1">
    <source>
        <dbReference type="ARBA" id="ARBA00001946"/>
    </source>
</evidence>
<organism evidence="5 6">
    <name type="scientific">Spartinivicinus poritis</name>
    <dbReference type="NCBI Taxonomy" id="2994640"/>
    <lineage>
        <taxon>Bacteria</taxon>
        <taxon>Pseudomonadati</taxon>
        <taxon>Pseudomonadota</taxon>
        <taxon>Gammaproteobacteria</taxon>
        <taxon>Oceanospirillales</taxon>
        <taxon>Zooshikellaceae</taxon>
        <taxon>Spartinivicinus</taxon>
    </lineage>
</organism>
<dbReference type="InterPro" id="IPR011856">
    <property type="entry name" value="tRNA_endonuc-like_dom_sf"/>
</dbReference>
<proteinExistence type="predicted"/>
<name>A0ABT5UG12_9GAMM</name>
<gene>
    <name evidence="5" type="ORF">ORQ98_25475</name>
</gene>
<dbReference type="EMBL" id="JAPMOU010000059">
    <property type="protein sequence ID" value="MDE1465321.1"/>
    <property type="molecule type" value="Genomic_DNA"/>
</dbReference>
<feature type="domain" description="VRR-NUC" evidence="4">
    <location>
        <begin position="3"/>
        <end position="107"/>
    </location>
</feature>
<keyword evidence="2" id="KW-0540">Nuclease</keyword>
<comment type="caution">
    <text evidence="5">The sequence shown here is derived from an EMBL/GenBank/DDBJ whole genome shotgun (WGS) entry which is preliminary data.</text>
</comment>
<evidence type="ECO:0000256" key="3">
    <source>
        <dbReference type="ARBA" id="ARBA00022801"/>
    </source>
</evidence>
<keyword evidence="3" id="KW-0378">Hydrolase</keyword>
<sequence length="119" mass="13531">MRDLEGQEQEQLFSWLRVQHPDAYKLTFHPPNGGKRNIQTANKLKRQGVKAGVPDIFVMVPKGEYHGLMIEFKASPPCKTAVSANQKEWISRLQEQGYLATVCRGIEAAQTEINNYMNL</sequence>
<reference evidence="5 6" key="1">
    <citation type="submission" date="2022-11" db="EMBL/GenBank/DDBJ databases">
        <title>Spartinivicinus poritis sp. nov., isolated from scleractinian coral Porites lutea.</title>
        <authorList>
            <person name="Zhang G."/>
            <person name="Cai L."/>
            <person name="Wei Q."/>
        </authorList>
    </citation>
    <scope>NUCLEOTIDE SEQUENCE [LARGE SCALE GENOMIC DNA]</scope>
    <source>
        <strain evidence="5 6">A2-2</strain>
    </source>
</reference>